<evidence type="ECO:0000313" key="3">
    <source>
        <dbReference type="Proteomes" id="UP000826573"/>
    </source>
</evidence>
<feature type="signal peptide" evidence="1">
    <location>
        <begin position="1"/>
        <end position="23"/>
    </location>
</feature>
<dbReference type="EMBL" id="JAIMJC010000007">
    <property type="protein sequence ID" value="KAH0522861.1"/>
    <property type="molecule type" value="Genomic_DNA"/>
</dbReference>
<organism evidence="2 3">
    <name type="scientific">Trichoderma semiorbis</name>
    <dbReference type="NCBI Taxonomy" id="1491008"/>
    <lineage>
        <taxon>Eukaryota</taxon>
        <taxon>Fungi</taxon>
        <taxon>Dikarya</taxon>
        <taxon>Ascomycota</taxon>
        <taxon>Pezizomycotina</taxon>
        <taxon>Sordariomycetes</taxon>
        <taxon>Hypocreomycetidae</taxon>
        <taxon>Hypocreales</taxon>
        <taxon>Hypocreaceae</taxon>
        <taxon>Trichoderma</taxon>
    </lineage>
</organism>
<dbReference type="AlphaFoldDB" id="A0A9P8KQH0"/>
<protein>
    <recommendedName>
        <fullName evidence="4">Secreted protein</fullName>
    </recommendedName>
</protein>
<dbReference type="Proteomes" id="UP000826573">
    <property type="component" value="Unassembled WGS sequence"/>
</dbReference>
<reference evidence="2 3" key="1">
    <citation type="submission" date="2021-08" db="EMBL/GenBank/DDBJ databases">
        <title>The highly contiguous genome resource for Trichoderma semiorbis FJ059, a fungal antagonistic to plant pathogens.</title>
        <authorList>
            <person name="Liu T."/>
        </authorList>
    </citation>
    <scope>NUCLEOTIDE SEQUENCE [LARGE SCALE GENOMIC DNA]</scope>
    <source>
        <strain evidence="2 3">FJ059</strain>
    </source>
</reference>
<gene>
    <name evidence="2" type="ORF">TsFJ059_006648</name>
</gene>
<accession>A0A9P8KQH0</accession>
<evidence type="ECO:0000313" key="2">
    <source>
        <dbReference type="EMBL" id="KAH0522861.1"/>
    </source>
</evidence>
<name>A0A9P8KQH0_9HYPO</name>
<evidence type="ECO:0008006" key="4">
    <source>
        <dbReference type="Google" id="ProtNLM"/>
    </source>
</evidence>
<evidence type="ECO:0000256" key="1">
    <source>
        <dbReference type="SAM" id="SignalP"/>
    </source>
</evidence>
<sequence>MQFNITSVTSLLAVQAFLAGATSITYCTTGSCQTNSNAADGQCYNIPSNMNDAIWSVDIKGGNCVFWDNYNCQHIHTNQISGSEDAAAFCKDGSGQHTATNDNCGWNTMISSYKCCTSGWCAGSTPKCNAYDLAAC</sequence>
<keyword evidence="1" id="KW-0732">Signal</keyword>
<proteinExistence type="predicted"/>
<feature type="chain" id="PRO_5040499137" description="Secreted protein" evidence="1">
    <location>
        <begin position="24"/>
        <end position="136"/>
    </location>
</feature>
<keyword evidence="3" id="KW-1185">Reference proteome</keyword>
<comment type="caution">
    <text evidence="2">The sequence shown here is derived from an EMBL/GenBank/DDBJ whole genome shotgun (WGS) entry which is preliminary data.</text>
</comment>